<proteinExistence type="predicted"/>
<gene>
    <name evidence="2" type="ORF">ACFFGH_32035</name>
</gene>
<comment type="caution">
    <text evidence="2">The sequence shown here is derived from an EMBL/GenBank/DDBJ whole genome shotgun (WGS) entry which is preliminary data.</text>
</comment>
<organism evidence="2 3">
    <name type="scientific">Lysobacter korlensis</name>
    <dbReference type="NCBI Taxonomy" id="553636"/>
    <lineage>
        <taxon>Bacteria</taxon>
        <taxon>Pseudomonadati</taxon>
        <taxon>Pseudomonadota</taxon>
        <taxon>Gammaproteobacteria</taxon>
        <taxon>Lysobacterales</taxon>
        <taxon>Lysobacteraceae</taxon>
        <taxon>Lysobacter</taxon>
    </lineage>
</organism>
<dbReference type="RefSeq" id="WP_386676546.1">
    <property type="nucleotide sequence ID" value="NZ_JBHLTG010000014.1"/>
</dbReference>
<evidence type="ECO:0000313" key="2">
    <source>
        <dbReference type="EMBL" id="MFC0682484.1"/>
    </source>
</evidence>
<name>A0ABV6RZS2_9GAMM</name>
<protein>
    <recommendedName>
        <fullName evidence="4">Lipoprotein</fullName>
    </recommendedName>
</protein>
<dbReference type="PROSITE" id="PS51257">
    <property type="entry name" value="PROKAR_LIPOPROTEIN"/>
    <property type="match status" value="1"/>
</dbReference>
<feature type="chain" id="PRO_5046398086" description="Lipoprotein" evidence="1">
    <location>
        <begin position="24"/>
        <end position="143"/>
    </location>
</feature>
<evidence type="ECO:0008006" key="4">
    <source>
        <dbReference type="Google" id="ProtNLM"/>
    </source>
</evidence>
<sequence length="143" mass="14431">MTQWLVRAAGAMAVPLIAGVALTGCSSAPSVLSTSDGGLIVVSGQQADAHPEALAKGRLEWGTGECLNVTVPDTGGILVVFPYGTVLSADGVVGLPNGTVLRVGDEVGLGGGFYSPERTSGWERVPEACITSEIFVASGEVSD</sequence>
<evidence type="ECO:0000256" key="1">
    <source>
        <dbReference type="SAM" id="SignalP"/>
    </source>
</evidence>
<dbReference type="Proteomes" id="UP001589896">
    <property type="component" value="Unassembled WGS sequence"/>
</dbReference>
<reference evidence="2 3" key="1">
    <citation type="submission" date="2024-09" db="EMBL/GenBank/DDBJ databases">
        <authorList>
            <person name="Sun Q."/>
            <person name="Mori K."/>
        </authorList>
    </citation>
    <scope>NUCLEOTIDE SEQUENCE [LARGE SCALE GENOMIC DNA]</scope>
    <source>
        <strain evidence="2 3">KCTC 23076</strain>
    </source>
</reference>
<feature type="signal peptide" evidence="1">
    <location>
        <begin position="1"/>
        <end position="23"/>
    </location>
</feature>
<keyword evidence="1" id="KW-0732">Signal</keyword>
<keyword evidence="3" id="KW-1185">Reference proteome</keyword>
<accession>A0ABV6RZS2</accession>
<dbReference type="EMBL" id="JBHLTG010000014">
    <property type="protein sequence ID" value="MFC0682484.1"/>
    <property type="molecule type" value="Genomic_DNA"/>
</dbReference>
<evidence type="ECO:0000313" key="3">
    <source>
        <dbReference type="Proteomes" id="UP001589896"/>
    </source>
</evidence>